<feature type="domain" description="N-acetyltransferase" evidence="1">
    <location>
        <begin position="3"/>
        <end position="145"/>
    </location>
</feature>
<accession>A0A382A8Q2</accession>
<protein>
    <recommendedName>
        <fullName evidence="1">N-acetyltransferase domain-containing protein</fullName>
    </recommendedName>
</protein>
<gene>
    <name evidence="2" type="ORF">METZ01_LOCUS150465</name>
</gene>
<dbReference type="PANTHER" id="PTHR13355">
    <property type="entry name" value="GLUCOSAMINE 6-PHOSPHATE N-ACETYLTRANSFERASE"/>
    <property type="match status" value="1"/>
</dbReference>
<dbReference type="PROSITE" id="PS51186">
    <property type="entry name" value="GNAT"/>
    <property type="match status" value="1"/>
</dbReference>
<name>A0A382A8Q2_9ZZZZ</name>
<sequence>MSVTLRLAKLEDQQRCSELLDVLAKATSDPHEIFDSETFEHLISNERGSLIVAEENAKILGMASISFNLALRYNGEYCQLEELVVDSEARGKNIGGLLIEETIRLAKSRGCKEFGLYILESTKHNRGFYEKYGFIKVGQEMRQTL</sequence>
<dbReference type="SUPFAM" id="SSF55729">
    <property type="entry name" value="Acyl-CoA N-acyltransferases (Nat)"/>
    <property type="match status" value="1"/>
</dbReference>
<dbReference type="Gene3D" id="3.40.630.30">
    <property type="match status" value="1"/>
</dbReference>
<dbReference type="CDD" id="cd04301">
    <property type="entry name" value="NAT_SF"/>
    <property type="match status" value="1"/>
</dbReference>
<dbReference type="Pfam" id="PF00583">
    <property type="entry name" value="Acetyltransf_1"/>
    <property type="match status" value="1"/>
</dbReference>
<organism evidence="2">
    <name type="scientific">marine metagenome</name>
    <dbReference type="NCBI Taxonomy" id="408172"/>
    <lineage>
        <taxon>unclassified sequences</taxon>
        <taxon>metagenomes</taxon>
        <taxon>ecological metagenomes</taxon>
    </lineage>
</organism>
<dbReference type="InterPro" id="IPR000182">
    <property type="entry name" value="GNAT_dom"/>
</dbReference>
<dbReference type="EMBL" id="UINC01024281">
    <property type="protein sequence ID" value="SVA97611.1"/>
    <property type="molecule type" value="Genomic_DNA"/>
</dbReference>
<evidence type="ECO:0000259" key="1">
    <source>
        <dbReference type="PROSITE" id="PS51186"/>
    </source>
</evidence>
<proteinExistence type="predicted"/>
<dbReference type="PANTHER" id="PTHR13355:SF15">
    <property type="entry name" value="GCN5-RELATED N-ACETYLTRANSFERASE 3, CHLOROPLASTIC"/>
    <property type="match status" value="1"/>
</dbReference>
<reference evidence="2" key="1">
    <citation type="submission" date="2018-05" db="EMBL/GenBank/DDBJ databases">
        <authorList>
            <person name="Lanie J.A."/>
            <person name="Ng W.-L."/>
            <person name="Kazmierczak K.M."/>
            <person name="Andrzejewski T.M."/>
            <person name="Davidsen T.M."/>
            <person name="Wayne K.J."/>
            <person name="Tettelin H."/>
            <person name="Glass J.I."/>
            <person name="Rusch D."/>
            <person name="Podicherti R."/>
            <person name="Tsui H.-C.T."/>
            <person name="Winkler M.E."/>
        </authorList>
    </citation>
    <scope>NUCLEOTIDE SEQUENCE</scope>
</reference>
<dbReference type="GO" id="GO:0008080">
    <property type="term" value="F:N-acetyltransferase activity"/>
    <property type="evidence" value="ECO:0007669"/>
    <property type="project" value="TreeGrafter"/>
</dbReference>
<dbReference type="AlphaFoldDB" id="A0A382A8Q2"/>
<evidence type="ECO:0000313" key="2">
    <source>
        <dbReference type="EMBL" id="SVA97611.1"/>
    </source>
</evidence>
<dbReference type="InterPro" id="IPR016181">
    <property type="entry name" value="Acyl_CoA_acyltransferase"/>
</dbReference>
<dbReference type="InterPro" id="IPR039143">
    <property type="entry name" value="GNPNAT1-like"/>
</dbReference>